<evidence type="ECO:0000313" key="2">
    <source>
        <dbReference type="Proteomes" id="UP000829398"/>
    </source>
</evidence>
<reference evidence="2" key="1">
    <citation type="journal article" date="2023" name="Hortic. Res.">
        <title>A chromosome-level phased genome enabling allele-level studies in sweet orange: a case study on citrus Huanglongbing tolerance.</title>
        <authorList>
            <person name="Wu B."/>
            <person name="Yu Q."/>
            <person name="Deng Z."/>
            <person name="Duan Y."/>
            <person name="Luo F."/>
            <person name="Gmitter F. Jr."/>
        </authorList>
    </citation>
    <scope>NUCLEOTIDE SEQUENCE [LARGE SCALE GENOMIC DNA]</scope>
    <source>
        <strain evidence="2">cv. Valencia</strain>
    </source>
</reference>
<protein>
    <submittedName>
        <fullName evidence="1">CCAAT-HAP2 transcription factor</fullName>
    </submittedName>
</protein>
<dbReference type="Proteomes" id="UP000829398">
    <property type="component" value="Chromosome 4"/>
</dbReference>
<gene>
    <name evidence="1" type="ORF">KPL71_013671</name>
</gene>
<sequence length="413" mass="45580">MMPAKPDENRQLDRGAQSVSQSAIYSQRPWWSGTGTGASLAEAAAPKSSREQPNGSVVNGATYSQDGINGQEHAHLKHIPSSTPLTMGERLEQNSQMELVGHSIVLTSYPYTDPQHVGVITPYVPQAMIPPQLYGMHQARMPLPLEMEEEPVYVNAKQYRGILRRRQSRAKAELEKKVIKARKPYLHESRHQHAMRRARGCGGRFLNTKKLNDNAANSAEKGMNSGADSSKGSTNGTGSVDSSIVQQERAMEENAHREHTSSNSNSNGRSLLSMYNTSSGSVEGNFLGQQRGSMQGNGAPRGALPVKRSWRYTCPSFQNGEIIIGVVVLRQFILGFANLWWLWGPAPALLPISLLWRGHLFFSIVNEIDIGTRQQQHVRLISVKCQYGPLKKSQALLHPQENTTVPLVSVLDS</sequence>
<proteinExistence type="predicted"/>
<evidence type="ECO:0000313" key="1">
    <source>
        <dbReference type="EMBL" id="KAH9774523.1"/>
    </source>
</evidence>
<organism evidence="1 2">
    <name type="scientific">Citrus sinensis</name>
    <name type="common">Sweet orange</name>
    <name type="synonym">Citrus aurantium var. sinensis</name>
    <dbReference type="NCBI Taxonomy" id="2711"/>
    <lineage>
        <taxon>Eukaryota</taxon>
        <taxon>Viridiplantae</taxon>
        <taxon>Streptophyta</taxon>
        <taxon>Embryophyta</taxon>
        <taxon>Tracheophyta</taxon>
        <taxon>Spermatophyta</taxon>
        <taxon>Magnoliopsida</taxon>
        <taxon>eudicotyledons</taxon>
        <taxon>Gunneridae</taxon>
        <taxon>Pentapetalae</taxon>
        <taxon>rosids</taxon>
        <taxon>malvids</taxon>
        <taxon>Sapindales</taxon>
        <taxon>Rutaceae</taxon>
        <taxon>Aurantioideae</taxon>
        <taxon>Citrus</taxon>
    </lineage>
</organism>
<keyword evidence="2" id="KW-1185">Reference proteome</keyword>
<name>A0ACB8LMP4_CITSI</name>
<dbReference type="EMBL" id="CM039173">
    <property type="protein sequence ID" value="KAH9774523.1"/>
    <property type="molecule type" value="Genomic_DNA"/>
</dbReference>
<comment type="caution">
    <text evidence="1">The sequence shown here is derived from an EMBL/GenBank/DDBJ whole genome shotgun (WGS) entry which is preliminary data.</text>
</comment>
<accession>A0ACB8LMP4</accession>